<evidence type="ECO:0000313" key="3">
    <source>
        <dbReference type="Proteomes" id="UP000814243"/>
    </source>
</evidence>
<feature type="compositionally biased region" description="Basic and acidic residues" evidence="1">
    <location>
        <begin position="129"/>
        <end position="138"/>
    </location>
</feature>
<gene>
    <name evidence="2" type="ORF">HF086_014628</name>
</gene>
<reference evidence="2" key="1">
    <citation type="journal article" date="2021" name="G3 (Bethesda)">
        <title>Genome and transcriptome analysis of the beet armyworm Spodoptera exigua reveals targets for pest control. .</title>
        <authorList>
            <person name="Simon S."/>
            <person name="Breeschoten T."/>
            <person name="Jansen H.J."/>
            <person name="Dirks R.P."/>
            <person name="Schranz M.E."/>
            <person name="Ros V.I.D."/>
        </authorList>
    </citation>
    <scope>NUCLEOTIDE SEQUENCE</scope>
    <source>
        <strain evidence="2">TB_SE_WUR_2020</strain>
    </source>
</reference>
<accession>A0A922SAT0</accession>
<feature type="region of interest" description="Disordered" evidence="1">
    <location>
        <begin position="129"/>
        <end position="160"/>
    </location>
</feature>
<comment type="caution">
    <text evidence="2">The sequence shown here is derived from an EMBL/GenBank/DDBJ whole genome shotgun (WGS) entry which is preliminary data.</text>
</comment>
<organism evidence="2 3">
    <name type="scientific">Spodoptera exigua</name>
    <name type="common">Beet armyworm</name>
    <name type="synonym">Noctua fulgens</name>
    <dbReference type="NCBI Taxonomy" id="7107"/>
    <lineage>
        <taxon>Eukaryota</taxon>
        <taxon>Metazoa</taxon>
        <taxon>Ecdysozoa</taxon>
        <taxon>Arthropoda</taxon>
        <taxon>Hexapoda</taxon>
        <taxon>Insecta</taxon>
        <taxon>Pterygota</taxon>
        <taxon>Neoptera</taxon>
        <taxon>Endopterygota</taxon>
        <taxon>Lepidoptera</taxon>
        <taxon>Glossata</taxon>
        <taxon>Ditrysia</taxon>
        <taxon>Noctuoidea</taxon>
        <taxon>Noctuidae</taxon>
        <taxon>Amphipyrinae</taxon>
        <taxon>Spodoptera</taxon>
    </lineage>
</organism>
<name>A0A922SAT0_SPOEX</name>
<dbReference type="Proteomes" id="UP000814243">
    <property type="component" value="Unassembled WGS sequence"/>
</dbReference>
<protein>
    <submittedName>
        <fullName evidence="2">Uncharacterized protein</fullName>
    </submittedName>
</protein>
<dbReference type="AlphaFoldDB" id="A0A922SAT0"/>
<dbReference type="EMBL" id="JACEFF010000805">
    <property type="protein sequence ID" value="KAH9630887.1"/>
    <property type="molecule type" value="Genomic_DNA"/>
</dbReference>
<proteinExistence type="predicted"/>
<feature type="region of interest" description="Disordered" evidence="1">
    <location>
        <begin position="49"/>
        <end position="88"/>
    </location>
</feature>
<sequence length="177" mass="20278">MYRTNLEAVDSSEWLQLQVSRELRKTCPQVYQQIEHDKEFQCWCLKSGKKSDSESDPQPSRQQSNRSQGLMRPTISSLNKAAANTARRRGLANAYSAGKTETNFKWSSSLKIVEYEFKQPSYVADRAILRHTPEHDANENGEPVQPTPESTAQHEGPRRRELVKKLSVVQNKKNCEN</sequence>
<feature type="compositionally biased region" description="Low complexity" evidence="1">
    <location>
        <begin position="56"/>
        <end position="68"/>
    </location>
</feature>
<evidence type="ECO:0000256" key="1">
    <source>
        <dbReference type="SAM" id="MobiDB-lite"/>
    </source>
</evidence>
<evidence type="ECO:0000313" key="2">
    <source>
        <dbReference type="EMBL" id="KAH9630887.1"/>
    </source>
</evidence>